<evidence type="ECO:0000313" key="1">
    <source>
        <dbReference type="EMBL" id="VBB19006.1"/>
    </source>
</evidence>
<reference evidence="1 2" key="1">
    <citation type="submission" date="2018-10" db="EMBL/GenBank/DDBJ databases">
        <authorList>
            <consortium name="IHU Genomes"/>
        </authorList>
    </citation>
    <scope>NUCLEOTIDE SEQUENCE [LARGE SCALE GENOMIC DNA]</scope>
    <source>
        <strain evidence="1 2">A1</strain>
    </source>
</reference>
<sequence length="195" mass="22282">MDTLKETADPTSDRISKVCPKISPITEENSTHPCLACTTLIRNSKDSTNTEEVQGVYFTFSDVSNKQDTEWKKSDYCVDCTNHLIQTLWEKYIEDLLKANCERELRGLITAGPPKRFRDIHLTENREVTLFKTDEDEEFSSTLANSPSVEKINKMSTRLNELLTVLDAHKKEDVDSSKLMDIMTEVKNIVENTVD</sequence>
<dbReference type="EMBL" id="UPSH01000002">
    <property type="protein sequence ID" value="VBB19006.1"/>
    <property type="molecule type" value="Genomic_DNA"/>
</dbReference>
<proteinExistence type="predicted"/>
<name>A0A5K0UC96_9VIRU</name>
<protein>
    <submittedName>
        <fullName evidence="1">Uncharacterized protein</fullName>
    </submittedName>
</protein>
<dbReference type="Proteomes" id="UP000594342">
    <property type="component" value="Unassembled WGS sequence"/>
</dbReference>
<accession>A0A5K0UC96</accession>
<organism evidence="1 2">
    <name type="scientific">Yasminevirus sp. GU-2018</name>
    <dbReference type="NCBI Taxonomy" id="2420051"/>
    <lineage>
        <taxon>Viruses</taxon>
        <taxon>Varidnaviria</taxon>
        <taxon>Bamfordvirae</taxon>
        <taxon>Nucleocytoviricota</taxon>
        <taxon>Megaviricetes</taxon>
        <taxon>Imitervirales</taxon>
        <taxon>Mimiviridae</taxon>
        <taxon>Klosneuvirinae</taxon>
        <taxon>Yasminevirus</taxon>
        <taxon>Yasminevirus saudimassiliense</taxon>
    </lineage>
</organism>
<gene>
    <name evidence="1" type="ORF">YASMINEVIRUS_1538</name>
</gene>
<keyword evidence="2" id="KW-1185">Reference proteome</keyword>
<evidence type="ECO:0000313" key="2">
    <source>
        <dbReference type="Proteomes" id="UP000594342"/>
    </source>
</evidence>
<comment type="caution">
    <text evidence="1">The sequence shown here is derived from an EMBL/GenBank/DDBJ whole genome shotgun (WGS) entry which is preliminary data.</text>
</comment>